<keyword evidence="1" id="KW-0175">Coiled coil</keyword>
<evidence type="ECO:0000313" key="3">
    <source>
        <dbReference type="Proteomes" id="UP000249986"/>
    </source>
</evidence>
<sequence>MFCSVKKGKDKYGETYKFYLCERYRDKETGKVKSSDKYIMTLQRDKILNDVNIAEIKEDCINKNLNNNDIELIVNKINILKSVVSKDRNTTTKKNVVIENNNTTNEEVEIVQADIIDECDIDYKTLIMFDVQREYSKNIKDSLNMNSLINAFGGNKKDIFEIEEEELKKIHDKADIINKKIEEILEEHYKIEELNNQLIELNSNIRVIHDIYISCYDKVPSSEIWVIGGSYITRIYEISDLILPHMGYSLYDEWEDIKAYDNLDDSKAYIHDYDSFEELNLYDINSIQIDKKDITGSLIKIMLSGNCTIEYTCSDFIDINFNGNSMSLSIEHLVDWINNKPTRDYKVDIADLINYKEQLYKYKNVF</sequence>
<gene>
    <name evidence="2" type="ORF">NCTC10719_01584</name>
</gene>
<reference evidence="2 3" key="1">
    <citation type="submission" date="2018-06" db="EMBL/GenBank/DDBJ databases">
        <authorList>
            <consortium name="Pathogen Informatics"/>
            <person name="Doyle S."/>
        </authorList>
    </citation>
    <scope>NUCLEOTIDE SEQUENCE [LARGE SCALE GENOMIC DNA]</scope>
    <source>
        <strain evidence="2 3">NCTC10719</strain>
    </source>
</reference>
<feature type="coiled-coil region" evidence="1">
    <location>
        <begin position="167"/>
        <end position="211"/>
    </location>
</feature>
<name>A0A2X2Y9G5_CLOPF</name>
<organism evidence="2 3">
    <name type="scientific">Clostridium perfringens</name>
    <dbReference type="NCBI Taxonomy" id="1502"/>
    <lineage>
        <taxon>Bacteria</taxon>
        <taxon>Bacillati</taxon>
        <taxon>Bacillota</taxon>
        <taxon>Clostridia</taxon>
        <taxon>Eubacteriales</taxon>
        <taxon>Clostridiaceae</taxon>
        <taxon>Clostridium</taxon>
    </lineage>
</organism>
<accession>A0A2X2Y9G5</accession>
<evidence type="ECO:0000313" key="2">
    <source>
        <dbReference type="EMBL" id="SQB60031.1"/>
    </source>
</evidence>
<proteinExistence type="predicted"/>
<dbReference type="AlphaFoldDB" id="A0A2X2Y9G5"/>
<dbReference type="Proteomes" id="UP000249986">
    <property type="component" value="Unassembled WGS sequence"/>
</dbReference>
<protein>
    <submittedName>
        <fullName evidence="2">Uncharacterized protein</fullName>
    </submittedName>
</protein>
<dbReference type="EMBL" id="UAWG01000012">
    <property type="protein sequence ID" value="SQB60031.1"/>
    <property type="molecule type" value="Genomic_DNA"/>
</dbReference>
<dbReference type="RefSeq" id="WP_242979385.1">
    <property type="nucleotide sequence ID" value="NZ_CP028149.1"/>
</dbReference>
<evidence type="ECO:0000256" key="1">
    <source>
        <dbReference type="SAM" id="Coils"/>
    </source>
</evidence>